<reference evidence="3 4" key="1">
    <citation type="submission" date="2017-09" db="EMBL/GenBank/DDBJ databases">
        <title>Complete genome sequence of Janthinobacterium svalbardensis PAMC 27463.</title>
        <authorList>
            <person name="Cho Y.-J."/>
            <person name="Cho A."/>
            <person name="Kim O.-S."/>
            <person name="Lee J.-I."/>
        </authorList>
    </citation>
    <scope>NUCLEOTIDE SEQUENCE [LARGE SCALE GENOMIC DNA]</scope>
    <source>
        <strain evidence="3 4">PAMC 27463</strain>
    </source>
</reference>
<dbReference type="GO" id="GO:0016717">
    <property type="term" value="F:oxidoreductase activity, acting on paired donors, with oxidation of a pair of donors resulting in the reduction of molecular oxygen to two molecules of water"/>
    <property type="evidence" value="ECO:0007669"/>
    <property type="project" value="TreeGrafter"/>
</dbReference>
<organism evidence="3 4">
    <name type="scientific">Janthinobacterium svalbardensis</name>
    <dbReference type="NCBI Taxonomy" id="368607"/>
    <lineage>
        <taxon>Bacteria</taxon>
        <taxon>Pseudomonadati</taxon>
        <taxon>Pseudomonadota</taxon>
        <taxon>Betaproteobacteria</taxon>
        <taxon>Burkholderiales</taxon>
        <taxon>Oxalobacteraceae</taxon>
        <taxon>Janthinobacterium</taxon>
    </lineage>
</organism>
<evidence type="ECO:0000313" key="3">
    <source>
        <dbReference type="EMBL" id="ATD59838.1"/>
    </source>
</evidence>
<evidence type="ECO:0000259" key="2">
    <source>
        <dbReference type="Pfam" id="PF00487"/>
    </source>
</evidence>
<feature type="transmembrane region" description="Helical" evidence="1">
    <location>
        <begin position="195"/>
        <end position="214"/>
    </location>
</feature>
<proteinExistence type="predicted"/>
<keyword evidence="1" id="KW-1133">Transmembrane helix</keyword>
<dbReference type="AlphaFoldDB" id="A0A290WT23"/>
<dbReference type="PANTHER" id="PTHR19353">
    <property type="entry name" value="FATTY ACID DESATURASE 2"/>
    <property type="match status" value="1"/>
</dbReference>
<feature type="transmembrane region" description="Helical" evidence="1">
    <location>
        <begin position="79"/>
        <end position="96"/>
    </location>
</feature>
<dbReference type="RefSeq" id="WP_096233999.1">
    <property type="nucleotide sequence ID" value="NZ_CP023422.1"/>
</dbReference>
<feature type="transmembrane region" description="Helical" evidence="1">
    <location>
        <begin position="17"/>
        <end position="36"/>
    </location>
</feature>
<dbReference type="Proteomes" id="UP000218437">
    <property type="component" value="Chromosome"/>
</dbReference>
<dbReference type="EMBL" id="CP023422">
    <property type="protein sequence ID" value="ATD59838.1"/>
    <property type="molecule type" value="Genomic_DNA"/>
</dbReference>
<dbReference type="InterPro" id="IPR012171">
    <property type="entry name" value="Fatty_acid_desaturase"/>
</dbReference>
<feature type="transmembrane region" description="Helical" evidence="1">
    <location>
        <begin position="170"/>
        <end position="189"/>
    </location>
</feature>
<feature type="transmembrane region" description="Helical" evidence="1">
    <location>
        <begin position="43"/>
        <end position="63"/>
    </location>
</feature>
<dbReference type="KEGG" id="jsv:CNX70_06275"/>
<keyword evidence="1" id="KW-0472">Membrane</keyword>
<protein>
    <submittedName>
        <fullName evidence="3">Fatty acid desaturase</fullName>
    </submittedName>
</protein>
<accession>A0A290WT23</accession>
<dbReference type="GO" id="GO:0008610">
    <property type="term" value="P:lipid biosynthetic process"/>
    <property type="evidence" value="ECO:0007669"/>
    <property type="project" value="UniProtKB-ARBA"/>
</dbReference>
<feature type="domain" description="Fatty acid desaturase" evidence="2">
    <location>
        <begin position="40"/>
        <end position="278"/>
    </location>
</feature>
<keyword evidence="4" id="KW-1185">Reference proteome</keyword>
<evidence type="ECO:0000256" key="1">
    <source>
        <dbReference type="SAM" id="Phobius"/>
    </source>
</evidence>
<evidence type="ECO:0000313" key="4">
    <source>
        <dbReference type="Proteomes" id="UP000218437"/>
    </source>
</evidence>
<sequence>MKPPLPAHLTTISNPRALLAVALDWALIAACFVAAIRFSHPLVFLLSAILIARTQLALAVLMHESAHGTLLSYRRLNDIAGQLFAAAPLLLVMDFYRSGHLQHHRAPMVADDPVATIFGIDDYPVTRRELVWRLLKDATGIGYFLSARNLVRTRQRGRNPHKAAGHSKGFYAIASIVAVQGVMIGLLAAAGHAALYFGLWILPALTLLPLFGRIRAITEHAGYRASEDQRFSARTVVRRSWQTFFVGPHRIHYHIEHHEYPRVPFYRLQQVHALMAQQGRLPAANLYRSYGQVLRDVSQLKQTAEH</sequence>
<dbReference type="CDD" id="cd03510">
    <property type="entry name" value="Rhizobitoxine-FADS-like"/>
    <property type="match status" value="1"/>
</dbReference>
<dbReference type="GO" id="GO:0016020">
    <property type="term" value="C:membrane"/>
    <property type="evidence" value="ECO:0007669"/>
    <property type="project" value="TreeGrafter"/>
</dbReference>
<name>A0A290WT23_9BURK</name>
<dbReference type="Pfam" id="PF00487">
    <property type="entry name" value="FA_desaturase"/>
    <property type="match status" value="1"/>
</dbReference>
<dbReference type="InterPro" id="IPR005804">
    <property type="entry name" value="FA_desaturase_dom"/>
</dbReference>
<dbReference type="PANTHER" id="PTHR19353:SF19">
    <property type="entry name" value="DELTA(5) FATTY ACID DESATURASE C-RELATED"/>
    <property type="match status" value="1"/>
</dbReference>
<gene>
    <name evidence="3" type="ORF">CNX70_06275</name>
</gene>
<keyword evidence="1" id="KW-0812">Transmembrane</keyword>